<accession>A0A0K0DRC8</accession>
<evidence type="ECO:0000313" key="2">
    <source>
        <dbReference type="Proteomes" id="UP000035642"/>
    </source>
</evidence>
<feature type="region of interest" description="Disordered" evidence="1">
    <location>
        <begin position="1"/>
        <end position="22"/>
    </location>
</feature>
<protein>
    <submittedName>
        <fullName evidence="3">Nbl1_Borealin_N domain-containing protein</fullName>
    </submittedName>
</protein>
<keyword evidence="2" id="KW-1185">Reference proteome</keyword>
<reference evidence="3" key="2">
    <citation type="submission" date="2017-02" db="UniProtKB">
        <authorList>
            <consortium name="WormBaseParasite"/>
        </authorList>
    </citation>
    <scope>IDENTIFICATION</scope>
</reference>
<sequence length="121" mass="13799">MKVESSKVSKRRLSPETFEQMRQGGIARAAGNRELTPELAKQCRRAIKEDLKERKAAVMVEAAEAGKSVRKARRSFANYKTKMVALRPPDGTITASRKAMEKIIYEYYSDLFDSHVRLLSY</sequence>
<name>A0A0K0DRC8_ANGCA</name>
<proteinExistence type="predicted"/>
<evidence type="ECO:0000256" key="1">
    <source>
        <dbReference type="SAM" id="MobiDB-lite"/>
    </source>
</evidence>
<dbReference type="Proteomes" id="UP000035642">
    <property type="component" value="Unassembled WGS sequence"/>
</dbReference>
<reference evidence="2" key="1">
    <citation type="submission" date="2012-09" db="EMBL/GenBank/DDBJ databases">
        <authorList>
            <person name="Martin A.A."/>
        </authorList>
    </citation>
    <scope>NUCLEOTIDE SEQUENCE</scope>
</reference>
<dbReference type="WBParaSite" id="ACAC_0001431701-mRNA-1">
    <property type="protein sequence ID" value="ACAC_0001431701-mRNA-1"/>
    <property type="gene ID" value="ACAC_0001431701"/>
</dbReference>
<dbReference type="AlphaFoldDB" id="A0A0K0DRC8"/>
<evidence type="ECO:0000313" key="3">
    <source>
        <dbReference type="WBParaSite" id="ACAC_0001431701-mRNA-1"/>
    </source>
</evidence>
<organism evidence="2 3">
    <name type="scientific">Angiostrongylus cantonensis</name>
    <name type="common">Rat lungworm</name>
    <dbReference type="NCBI Taxonomy" id="6313"/>
    <lineage>
        <taxon>Eukaryota</taxon>
        <taxon>Metazoa</taxon>
        <taxon>Ecdysozoa</taxon>
        <taxon>Nematoda</taxon>
        <taxon>Chromadorea</taxon>
        <taxon>Rhabditida</taxon>
        <taxon>Rhabditina</taxon>
        <taxon>Rhabditomorpha</taxon>
        <taxon>Strongyloidea</taxon>
        <taxon>Metastrongylidae</taxon>
        <taxon>Angiostrongylus</taxon>
    </lineage>
</organism>